<keyword evidence="1" id="KW-1133">Transmembrane helix</keyword>
<dbReference type="AlphaFoldDB" id="A0AAD6Q8X4"/>
<dbReference type="Proteomes" id="UP001164929">
    <property type="component" value="Chromosome 10"/>
</dbReference>
<sequence length="88" mass="9877">MHSQKSFYIFKLISGTCLVFLVKFATGYYCLKSKEGGGKNIKKPLSGLTLERILRSSSRYKKAKLTVSQLEDTENEPVDFVPDSQANP</sequence>
<dbReference type="EMBL" id="JAQIZT010000010">
    <property type="protein sequence ID" value="KAJ6981308.1"/>
    <property type="molecule type" value="Genomic_DNA"/>
</dbReference>
<accession>A0AAD6Q8X4</accession>
<keyword evidence="3" id="KW-1185">Reference proteome</keyword>
<keyword evidence="1" id="KW-0472">Membrane</keyword>
<reference evidence="2" key="1">
    <citation type="journal article" date="2023" name="Mol. Ecol. Resour.">
        <title>Chromosome-level genome assembly of a triploid poplar Populus alba 'Berolinensis'.</title>
        <authorList>
            <person name="Chen S."/>
            <person name="Yu Y."/>
            <person name="Wang X."/>
            <person name="Wang S."/>
            <person name="Zhang T."/>
            <person name="Zhou Y."/>
            <person name="He R."/>
            <person name="Meng N."/>
            <person name="Wang Y."/>
            <person name="Liu W."/>
            <person name="Liu Z."/>
            <person name="Liu J."/>
            <person name="Guo Q."/>
            <person name="Huang H."/>
            <person name="Sederoff R.R."/>
            <person name="Wang G."/>
            <person name="Qu G."/>
            <person name="Chen S."/>
        </authorList>
    </citation>
    <scope>NUCLEOTIDE SEQUENCE</scope>
    <source>
        <strain evidence="2">SC-2020</strain>
    </source>
</reference>
<evidence type="ECO:0000313" key="3">
    <source>
        <dbReference type="Proteomes" id="UP001164929"/>
    </source>
</evidence>
<evidence type="ECO:0000256" key="1">
    <source>
        <dbReference type="SAM" id="Phobius"/>
    </source>
</evidence>
<organism evidence="2 3">
    <name type="scientific">Populus alba x Populus x berolinensis</name>
    <dbReference type="NCBI Taxonomy" id="444605"/>
    <lineage>
        <taxon>Eukaryota</taxon>
        <taxon>Viridiplantae</taxon>
        <taxon>Streptophyta</taxon>
        <taxon>Embryophyta</taxon>
        <taxon>Tracheophyta</taxon>
        <taxon>Spermatophyta</taxon>
        <taxon>Magnoliopsida</taxon>
        <taxon>eudicotyledons</taxon>
        <taxon>Gunneridae</taxon>
        <taxon>Pentapetalae</taxon>
        <taxon>rosids</taxon>
        <taxon>fabids</taxon>
        <taxon>Malpighiales</taxon>
        <taxon>Salicaceae</taxon>
        <taxon>Saliceae</taxon>
        <taxon>Populus</taxon>
    </lineage>
</organism>
<feature type="transmembrane region" description="Helical" evidence="1">
    <location>
        <begin position="6"/>
        <end position="31"/>
    </location>
</feature>
<gene>
    <name evidence="2" type="ORF">NC653_024648</name>
</gene>
<comment type="caution">
    <text evidence="2">The sequence shown here is derived from an EMBL/GenBank/DDBJ whole genome shotgun (WGS) entry which is preliminary data.</text>
</comment>
<evidence type="ECO:0000313" key="2">
    <source>
        <dbReference type="EMBL" id="KAJ6981308.1"/>
    </source>
</evidence>
<name>A0AAD6Q8X4_9ROSI</name>
<keyword evidence="1" id="KW-0812">Transmembrane</keyword>
<protein>
    <submittedName>
        <fullName evidence="2">Uncharacterized protein</fullName>
    </submittedName>
</protein>
<proteinExistence type="predicted"/>